<feature type="transmembrane region" description="Helical" evidence="10">
    <location>
        <begin position="256"/>
        <end position="277"/>
    </location>
</feature>
<dbReference type="AlphaFoldDB" id="A0A1M6M442"/>
<dbReference type="PANTHER" id="PTHR10906">
    <property type="entry name" value="SECY/SEC61-ALPHA FAMILY MEMBER"/>
    <property type="match status" value="1"/>
</dbReference>
<feature type="transmembrane region" description="Helical" evidence="10">
    <location>
        <begin position="211"/>
        <end position="230"/>
    </location>
</feature>
<dbReference type="GO" id="GO:0065002">
    <property type="term" value="P:intracellular protein transmembrane transport"/>
    <property type="evidence" value="ECO:0007669"/>
    <property type="project" value="UniProtKB-UniRule"/>
</dbReference>
<evidence type="ECO:0000256" key="1">
    <source>
        <dbReference type="ARBA" id="ARBA00004141"/>
    </source>
</evidence>
<accession>A0A1M6M442</accession>
<keyword evidence="13" id="KW-1185">Reference proteome</keyword>
<evidence type="ECO:0000256" key="3">
    <source>
        <dbReference type="ARBA" id="ARBA00022448"/>
    </source>
</evidence>
<feature type="transmembrane region" description="Helical" evidence="10">
    <location>
        <begin position="365"/>
        <end position="383"/>
    </location>
</feature>
<dbReference type="InterPro" id="IPR023201">
    <property type="entry name" value="SecY_dom_sf"/>
</dbReference>
<evidence type="ECO:0000256" key="7">
    <source>
        <dbReference type="ARBA" id="ARBA00023010"/>
    </source>
</evidence>
<protein>
    <recommendedName>
        <fullName evidence="9 10">Protein translocase subunit SecY</fullName>
    </recommendedName>
</protein>
<dbReference type="InterPro" id="IPR002208">
    <property type="entry name" value="SecY/SEC61-alpha"/>
</dbReference>
<dbReference type="SUPFAM" id="SSF103491">
    <property type="entry name" value="Preprotein translocase SecY subunit"/>
    <property type="match status" value="1"/>
</dbReference>
<dbReference type="PRINTS" id="PR00303">
    <property type="entry name" value="SECYTRNLCASE"/>
</dbReference>
<evidence type="ECO:0000256" key="4">
    <source>
        <dbReference type="ARBA" id="ARBA00022692"/>
    </source>
</evidence>
<keyword evidence="3 10" id="KW-0813">Transport</keyword>
<evidence type="ECO:0000313" key="13">
    <source>
        <dbReference type="Proteomes" id="UP000184310"/>
    </source>
</evidence>
<evidence type="ECO:0000256" key="11">
    <source>
        <dbReference type="RuleBase" id="RU004349"/>
    </source>
</evidence>
<dbReference type="STRING" id="1121302.SAMN02745163_02591"/>
<sequence>MLSTLRNAWKVPDLRKRLLWTLLIVAIYRIGNHIPVPGIDPTKLKSVAESSGGLINFYDLISGGALSKASIFTLGVTPYINASIIMQLLTIAIPQLEQLSKEGDDGRKKIQKITRYASIGLACVMSWGSYALIKTSTGAISNNSMITMAIIMLTLVVGATFAMWLGDRITVKGIGNGVSMIIFANIISRYPSQFGQIYELKSVGNVSGLDIVLLVLFLLAMLCGIIFLSLSERRIHVQYAGKAVGNKVYKGQSSHIPLSIIGTTVIAIIFAMSVMQFPETIARFFYQKSWAQWVIDGTNSPFNSKQWIYPIIYAVLTVFFTWFYTQVTFKPDEMAENMHKSAGFIPGIRPGQPTAKYLERVLDRISVFGGLFAAIIAVTPVLIESLTQFKHIQFGGTSLLILVSVALEVMRQLESQLVMRHYQGFLK</sequence>
<dbReference type="PIRSF" id="PIRSF004557">
    <property type="entry name" value="SecY"/>
    <property type="match status" value="1"/>
</dbReference>
<evidence type="ECO:0000256" key="6">
    <source>
        <dbReference type="ARBA" id="ARBA00022989"/>
    </source>
</evidence>
<keyword evidence="8 10" id="KW-0472">Membrane</keyword>
<dbReference type="FunFam" id="1.10.3370.10:FF:000001">
    <property type="entry name" value="Preprotein translocase subunit SecY"/>
    <property type="match status" value="1"/>
</dbReference>
<gene>
    <name evidence="10" type="primary">secY</name>
    <name evidence="12" type="ORF">SAMN02745163_02591</name>
</gene>
<feature type="transmembrane region" description="Helical" evidence="10">
    <location>
        <begin position="389"/>
        <end position="410"/>
    </location>
</feature>
<dbReference type="OrthoDB" id="9809248at2"/>
<dbReference type="NCBIfam" id="TIGR00967">
    <property type="entry name" value="3a0501s007"/>
    <property type="match status" value="1"/>
</dbReference>
<keyword evidence="4 10" id="KW-0812">Transmembrane</keyword>
<feature type="transmembrane region" description="Helical" evidence="10">
    <location>
        <begin position="173"/>
        <end position="191"/>
    </location>
</feature>
<feature type="transmembrane region" description="Helical" evidence="10">
    <location>
        <begin position="307"/>
        <end position="325"/>
    </location>
</feature>
<dbReference type="EMBL" id="FQZB01000010">
    <property type="protein sequence ID" value="SHJ78245.1"/>
    <property type="molecule type" value="Genomic_DNA"/>
</dbReference>
<dbReference type="InterPro" id="IPR030659">
    <property type="entry name" value="SecY_CS"/>
</dbReference>
<keyword evidence="5 10" id="KW-0653">Protein transport</keyword>
<evidence type="ECO:0000256" key="5">
    <source>
        <dbReference type="ARBA" id="ARBA00022927"/>
    </source>
</evidence>
<dbReference type="HAMAP" id="MF_01465">
    <property type="entry name" value="SecY"/>
    <property type="match status" value="1"/>
</dbReference>
<feature type="transmembrane region" description="Helical" evidence="10">
    <location>
        <begin position="113"/>
        <end position="133"/>
    </location>
</feature>
<dbReference type="PROSITE" id="PS00755">
    <property type="entry name" value="SECY_1"/>
    <property type="match status" value="1"/>
</dbReference>
<comment type="subunit">
    <text evidence="10">Component of the Sec protein translocase complex. Heterotrimer consisting of SecY, SecE and SecG subunits. The heterotrimers can form oligomers, although 1 heterotrimer is thought to be able to translocate proteins. Interacts with the ribosome. Interacts with SecDF, and other proteins may be involved. Interacts with SecA.</text>
</comment>
<dbReference type="GO" id="GO:0043952">
    <property type="term" value="P:protein transport by the Sec complex"/>
    <property type="evidence" value="ECO:0007669"/>
    <property type="project" value="UniProtKB-UniRule"/>
</dbReference>
<dbReference type="GO" id="GO:0005886">
    <property type="term" value="C:plasma membrane"/>
    <property type="evidence" value="ECO:0007669"/>
    <property type="project" value="UniProtKB-SubCell"/>
</dbReference>
<dbReference type="RefSeq" id="WP_072988219.1">
    <property type="nucleotide sequence ID" value="NZ_FQZB01000010.1"/>
</dbReference>
<evidence type="ECO:0000256" key="8">
    <source>
        <dbReference type="ARBA" id="ARBA00023136"/>
    </source>
</evidence>
<evidence type="ECO:0000256" key="2">
    <source>
        <dbReference type="ARBA" id="ARBA00005751"/>
    </source>
</evidence>
<name>A0A1M6M442_9CLOT</name>
<evidence type="ECO:0000313" key="12">
    <source>
        <dbReference type="EMBL" id="SHJ78245.1"/>
    </source>
</evidence>
<dbReference type="Proteomes" id="UP000184310">
    <property type="component" value="Unassembled WGS sequence"/>
</dbReference>
<dbReference type="InterPro" id="IPR026593">
    <property type="entry name" value="SecY"/>
</dbReference>
<comment type="subcellular location">
    <subcellularLocation>
        <location evidence="10">Cell membrane</location>
        <topology evidence="10">Multi-pass membrane protein</topology>
    </subcellularLocation>
    <subcellularLocation>
        <location evidence="1">Membrane</location>
        <topology evidence="1">Multi-pass membrane protein</topology>
    </subcellularLocation>
</comment>
<dbReference type="Pfam" id="PF00344">
    <property type="entry name" value="SecY"/>
    <property type="match status" value="1"/>
</dbReference>
<comment type="function">
    <text evidence="10">The central subunit of the protein translocation channel SecYEG. Consists of two halves formed by TMs 1-5 and 6-10. These two domains form a lateral gate at the front which open onto the bilayer between TMs 2 and 7, and are clamped together by SecE at the back. The channel is closed by both a pore ring composed of hydrophobic SecY resides and a short helix (helix 2A) on the extracellular side of the membrane which forms a plug. The plug probably moves laterally to allow the channel to open. The ring and the pore may move independently.</text>
</comment>
<dbReference type="Gene3D" id="1.10.3370.10">
    <property type="entry name" value="SecY subunit domain"/>
    <property type="match status" value="1"/>
</dbReference>
<reference evidence="12 13" key="1">
    <citation type="submission" date="2016-11" db="EMBL/GenBank/DDBJ databases">
        <authorList>
            <person name="Jaros S."/>
            <person name="Januszkiewicz K."/>
            <person name="Wedrychowicz H."/>
        </authorList>
    </citation>
    <scope>NUCLEOTIDE SEQUENCE [LARGE SCALE GENOMIC DNA]</scope>
    <source>
        <strain evidence="12 13">DSM 21758</strain>
    </source>
</reference>
<comment type="caution">
    <text evidence="10">Lacks conserved residue(s) required for the propagation of feature annotation.</text>
</comment>
<dbReference type="GO" id="GO:0006605">
    <property type="term" value="P:protein targeting"/>
    <property type="evidence" value="ECO:0007669"/>
    <property type="project" value="UniProtKB-UniRule"/>
</dbReference>
<evidence type="ECO:0000256" key="9">
    <source>
        <dbReference type="ARBA" id="ARBA00039733"/>
    </source>
</evidence>
<keyword evidence="6 10" id="KW-1133">Transmembrane helix</keyword>
<keyword evidence="7 10" id="KW-0811">Translocation</keyword>
<comment type="similarity">
    <text evidence="2 10 11">Belongs to the SecY/SEC61-alpha family.</text>
</comment>
<feature type="transmembrane region" description="Helical" evidence="10">
    <location>
        <begin position="145"/>
        <end position="166"/>
    </location>
</feature>
<proteinExistence type="inferred from homology"/>
<keyword evidence="10" id="KW-1003">Cell membrane</keyword>
<organism evidence="12 13">
    <name type="scientific">Clostridium cavendishii DSM 21758</name>
    <dbReference type="NCBI Taxonomy" id="1121302"/>
    <lineage>
        <taxon>Bacteria</taxon>
        <taxon>Bacillati</taxon>
        <taxon>Bacillota</taxon>
        <taxon>Clostridia</taxon>
        <taxon>Eubacteriales</taxon>
        <taxon>Clostridiaceae</taxon>
        <taxon>Clostridium</taxon>
    </lineage>
</organism>
<evidence type="ECO:0000256" key="10">
    <source>
        <dbReference type="HAMAP-Rule" id="MF_01465"/>
    </source>
</evidence>